<evidence type="ECO:0000256" key="6">
    <source>
        <dbReference type="SAM" id="MobiDB-lite"/>
    </source>
</evidence>
<feature type="region of interest" description="Disordered" evidence="6">
    <location>
        <begin position="478"/>
        <end position="516"/>
    </location>
</feature>
<dbReference type="AlphaFoldDB" id="A0A2W5HUK9"/>
<keyword evidence="5 7" id="KW-0472">Membrane</keyword>
<feature type="compositionally biased region" description="Polar residues" evidence="6">
    <location>
        <begin position="483"/>
        <end position="516"/>
    </location>
</feature>
<comment type="similarity">
    <text evidence="2">Belongs to the TrbI/VirB10 family.</text>
</comment>
<evidence type="ECO:0000313" key="8">
    <source>
        <dbReference type="EMBL" id="PZP57319.1"/>
    </source>
</evidence>
<accession>A0A2W5HUK9</accession>
<comment type="subcellular location">
    <subcellularLocation>
        <location evidence="1">Membrane</location>
        <topology evidence="1">Single-pass membrane protein</topology>
    </subcellularLocation>
</comment>
<feature type="region of interest" description="Disordered" evidence="6">
    <location>
        <begin position="71"/>
        <end position="91"/>
    </location>
</feature>
<dbReference type="Pfam" id="PF03743">
    <property type="entry name" value="TrbI"/>
    <property type="match status" value="1"/>
</dbReference>
<keyword evidence="3 7" id="KW-0812">Transmembrane</keyword>
<keyword evidence="4 7" id="KW-1133">Transmembrane helix</keyword>
<proteinExistence type="inferred from homology"/>
<evidence type="ECO:0008006" key="10">
    <source>
        <dbReference type="Google" id="ProtNLM"/>
    </source>
</evidence>
<feature type="region of interest" description="Disordered" evidence="6">
    <location>
        <begin position="1"/>
        <end position="24"/>
    </location>
</feature>
<dbReference type="InterPro" id="IPR005498">
    <property type="entry name" value="T4SS_VirB10/TraB/TrbI"/>
</dbReference>
<sequence length="516" mass="55960">MNNKDDLDDFDNNTDTDLDTDFGEFDQETEKGSLSELIKKNPAVKIGLVVAGLLVIVGAITLFGGSDTAAPNSNVSAGNDLKQAPGTADLSPEMKQVIEEVNQTGLEESQKQGTSFMPQPIETGKEQLQLPAEEATAEDPLLKWRQIQDERLKAEQAQVSQEVQDPAKQQAVTNLVNQMNAQMAQILSGKKIDSLKSMQVTSLKDLMDARQKLMEQNGQVSGQLTNSASNADPNNPANNPALQTPVKILLPAGAIEYGQLLIEANSDIPGPIVAMIVSGPFSGSRVLGSFQRSQEYLVLQFRTLINKKGVSIPVDAYALDPDTTLTGMATDVDNRYWKRIILPAAADFIEGVAEAYSEQQGTTTIVTGDVVVQDEPTIDYQEQLASGLEKASERAGEILEQEGNNTPPLVRVRAGTPMGILFMSPITDQDLNIGSNNPETARMRLEQQQESLLQQQLQQTNQPQSPLYLIQGLQNGQNTQGTSSYTGTQNSNAYGSPNTNGRSSSIFSTQDYINNR</sequence>
<gene>
    <name evidence="8" type="ORF">DI586_00625</name>
</gene>
<evidence type="ECO:0000256" key="2">
    <source>
        <dbReference type="ARBA" id="ARBA00010265"/>
    </source>
</evidence>
<evidence type="ECO:0000256" key="3">
    <source>
        <dbReference type="ARBA" id="ARBA00022692"/>
    </source>
</evidence>
<reference evidence="8 9" key="1">
    <citation type="submission" date="2017-08" db="EMBL/GenBank/DDBJ databases">
        <title>Infants hospitalized years apart are colonized by the same room-sourced microbial strains.</title>
        <authorList>
            <person name="Brooks B."/>
            <person name="Olm M.R."/>
            <person name="Firek B.A."/>
            <person name="Baker R."/>
            <person name="Thomas B.C."/>
            <person name="Morowitz M.J."/>
            <person name="Banfield J.F."/>
        </authorList>
    </citation>
    <scope>NUCLEOTIDE SEQUENCE [LARGE SCALE GENOMIC DNA]</scope>
    <source>
        <strain evidence="8">S2_006_000_R2_64</strain>
    </source>
</reference>
<evidence type="ECO:0000313" key="9">
    <source>
        <dbReference type="Proteomes" id="UP000249739"/>
    </source>
</evidence>
<name>A0A2W5HUK9_9BACT</name>
<dbReference type="CDD" id="cd16431">
    <property type="entry name" value="IcmE"/>
    <property type="match status" value="1"/>
</dbReference>
<protein>
    <recommendedName>
        <fullName evidence="10">Type IV secretion protein DotG</fullName>
    </recommendedName>
</protein>
<dbReference type="Proteomes" id="UP000249739">
    <property type="component" value="Unassembled WGS sequence"/>
</dbReference>
<dbReference type="InterPro" id="IPR042217">
    <property type="entry name" value="T4SS_VirB10/TrbI"/>
</dbReference>
<dbReference type="Gene3D" id="2.40.128.260">
    <property type="entry name" value="Type IV secretion system, VirB10/TraB/TrbI"/>
    <property type="match status" value="1"/>
</dbReference>
<feature type="transmembrane region" description="Helical" evidence="7">
    <location>
        <begin position="46"/>
        <end position="65"/>
    </location>
</feature>
<dbReference type="EMBL" id="QFOT01000003">
    <property type="protein sequence ID" value="PZP57319.1"/>
    <property type="molecule type" value="Genomic_DNA"/>
</dbReference>
<evidence type="ECO:0000256" key="1">
    <source>
        <dbReference type="ARBA" id="ARBA00004167"/>
    </source>
</evidence>
<dbReference type="GO" id="GO:0016020">
    <property type="term" value="C:membrane"/>
    <property type="evidence" value="ECO:0007669"/>
    <property type="project" value="UniProtKB-SubCell"/>
</dbReference>
<organism evidence="8 9">
    <name type="scientific">Micavibrio aeruginosavorus</name>
    <dbReference type="NCBI Taxonomy" id="349221"/>
    <lineage>
        <taxon>Bacteria</taxon>
        <taxon>Pseudomonadati</taxon>
        <taxon>Bdellovibrionota</taxon>
        <taxon>Bdellovibrionia</taxon>
        <taxon>Bdellovibrionales</taxon>
        <taxon>Pseudobdellovibrionaceae</taxon>
        <taxon>Micavibrio</taxon>
    </lineage>
</organism>
<evidence type="ECO:0000256" key="5">
    <source>
        <dbReference type="ARBA" id="ARBA00023136"/>
    </source>
</evidence>
<evidence type="ECO:0000256" key="4">
    <source>
        <dbReference type="ARBA" id="ARBA00022989"/>
    </source>
</evidence>
<comment type="caution">
    <text evidence="8">The sequence shown here is derived from an EMBL/GenBank/DDBJ whole genome shotgun (WGS) entry which is preliminary data.</text>
</comment>
<dbReference type="InterPro" id="IPR049855">
    <property type="entry name" value="DotG/IcmE-like_C"/>
</dbReference>
<evidence type="ECO:0000256" key="7">
    <source>
        <dbReference type="SAM" id="Phobius"/>
    </source>
</evidence>